<keyword evidence="2" id="KW-1185">Reference proteome</keyword>
<reference evidence="1 2" key="1">
    <citation type="submission" date="2016-10" db="EMBL/GenBank/DDBJ databases">
        <authorList>
            <person name="de Groot N.N."/>
        </authorList>
    </citation>
    <scope>NUCLEOTIDE SEQUENCE [LARGE SCALE GENOMIC DNA]</scope>
    <source>
        <strain evidence="1 2">DSM 12271</strain>
    </source>
</reference>
<evidence type="ECO:0000313" key="2">
    <source>
        <dbReference type="Proteomes" id="UP000198619"/>
    </source>
</evidence>
<dbReference type="Proteomes" id="UP000198619">
    <property type="component" value="Unassembled WGS sequence"/>
</dbReference>
<dbReference type="RefSeq" id="WP_090040788.1">
    <property type="nucleotide sequence ID" value="NZ_FOKI01000012.1"/>
</dbReference>
<proteinExistence type="predicted"/>
<dbReference type="InterPro" id="IPR016181">
    <property type="entry name" value="Acyl_CoA_acyltransferase"/>
</dbReference>
<protein>
    <submittedName>
        <fullName evidence="1">Uncharacterized protein</fullName>
    </submittedName>
</protein>
<dbReference type="SUPFAM" id="SSF55729">
    <property type="entry name" value="Acyl-CoA N-acyltransferases (Nat)"/>
    <property type="match status" value="1"/>
</dbReference>
<organism evidence="1 2">
    <name type="scientific">Clostridium frigidicarnis</name>
    <dbReference type="NCBI Taxonomy" id="84698"/>
    <lineage>
        <taxon>Bacteria</taxon>
        <taxon>Bacillati</taxon>
        <taxon>Bacillota</taxon>
        <taxon>Clostridia</taxon>
        <taxon>Eubacteriales</taxon>
        <taxon>Clostridiaceae</taxon>
        <taxon>Clostridium</taxon>
    </lineage>
</organism>
<name>A0A1I0YA55_9CLOT</name>
<accession>A0A1I0YA55</accession>
<dbReference type="AlphaFoldDB" id="A0A1I0YA55"/>
<dbReference type="OrthoDB" id="423921at2"/>
<evidence type="ECO:0000313" key="1">
    <source>
        <dbReference type="EMBL" id="SFB10219.1"/>
    </source>
</evidence>
<dbReference type="Gene3D" id="3.40.630.30">
    <property type="match status" value="1"/>
</dbReference>
<sequence length="129" mass="15122">MNLSVKELTEAHAKEICNWGYKGEYCIYNYPSWEQISNEKRSITIEQKRKNEFYSVVDDCNCLCGYMRLMNKDEYILIGIGLKTCLCGQGLGKTLMKIVKNQCKNLYPHKKIVLEVRSFNCITYRHAVY</sequence>
<gene>
    <name evidence="1" type="ORF">SAMN04488528_101231</name>
</gene>
<dbReference type="STRING" id="84698.SAMN04488528_101231"/>
<dbReference type="EMBL" id="FOKI01000012">
    <property type="protein sequence ID" value="SFB10219.1"/>
    <property type="molecule type" value="Genomic_DNA"/>
</dbReference>